<dbReference type="OrthoDB" id="1436769at2759"/>
<feature type="domain" description="Transposase-associated" evidence="1">
    <location>
        <begin position="5"/>
        <end position="85"/>
    </location>
</feature>
<organism evidence="2 3">
    <name type="scientific">Senna tora</name>
    <dbReference type="NCBI Taxonomy" id="362788"/>
    <lineage>
        <taxon>Eukaryota</taxon>
        <taxon>Viridiplantae</taxon>
        <taxon>Streptophyta</taxon>
        <taxon>Embryophyta</taxon>
        <taxon>Tracheophyta</taxon>
        <taxon>Spermatophyta</taxon>
        <taxon>Magnoliopsida</taxon>
        <taxon>eudicotyledons</taxon>
        <taxon>Gunneridae</taxon>
        <taxon>Pentapetalae</taxon>
        <taxon>rosids</taxon>
        <taxon>fabids</taxon>
        <taxon>Fabales</taxon>
        <taxon>Fabaceae</taxon>
        <taxon>Caesalpinioideae</taxon>
        <taxon>Cassia clade</taxon>
        <taxon>Senna</taxon>
    </lineage>
</organism>
<reference evidence="2" key="1">
    <citation type="submission" date="2020-09" db="EMBL/GenBank/DDBJ databases">
        <title>Genome-Enabled Discovery of Anthraquinone Biosynthesis in Senna tora.</title>
        <authorList>
            <person name="Kang S.-H."/>
            <person name="Pandey R.P."/>
            <person name="Lee C.-M."/>
            <person name="Sim J.-S."/>
            <person name="Jeong J.-T."/>
            <person name="Choi B.-S."/>
            <person name="Jung M."/>
            <person name="Ginzburg D."/>
            <person name="Zhao K."/>
            <person name="Won S.Y."/>
            <person name="Oh T.-J."/>
            <person name="Yu Y."/>
            <person name="Kim N.-H."/>
            <person name="Lee O.R."/>
            <person name="Lee T.-H."/>
            <person name="Bashyal P."/>
            <person name="Kim T.-S."/>
            <person name="Lee W.-H."/>
            <person name="Kawkins C."/>
            <person name="Kim C.-K."/>
            <person name="Kim J.S."/>
            <person name="Ahn B.O."/>
            <person name="Rhee S.Y."/>
            <person name="Sohng J.K."/>
        </authorList>
    </citation>
    <scope>NUCLEOTIDE SEQUENCE</scope>
    <source>
        <tissue evidence="2">Leaf</tissue>
    </source>
</reference>
<sequence>MRSDRIWMYNRRHHSRKGLNDEFVAGVDQFIGYVLFEKNLGSNGQIRCPCLRCDNRKFIDVEIVKDHLYRHGFVPDYYQWIWHGEPFLHHDDIERVGIENDARVDVDNVERVVGVEVDEPNLYRTMILDAAVTNTASNAQFET</sequence>
<evidence type="ECO:0000313" key="2">
    <source>
        <dbReference type="EMBL" id="KAF7841448.1"/>
    </source>
</evidence>
<dbReference type="Pfam" id="PF13963">
    <property type="entry name" value="Transpos_assoc"/>
    <property type="match status" value="1"/>
</dbReference>
<keyword evidence="3" id="KW-1185">Reference proteome</keyword>
<name>A0A834X983_9FABA</name>
<dbReference type="InterPro" id="IPR029480">
    <property type="entry name" value="Transpos_assoc"/>
</dbReference>
<dbReference type="AlphaFoldDB" id="A0A834X983"/>
<dbReference type="EMBL" id="JAAIUW010000002">
    <property type="protein sequence ID" value="KAF7841448.1"/>
    <property type="molecule type" value="Genomic_DNA"/>
</dbReference>
<evidence type="ECO:0000313" key="3">
    <source>
        <dbReference type="Proteomes" id="UP000634136"/>
    </source>
</evidence>
<accession>A0A834X983</accession>
<evidence type="ECO:0000259" key="1">
    <source>
        <dbReference type="Pfam" id="PF13963"/>
    </source>
</evidence>
<protein>
    <submittedName>
        <fullName evidence="2">WEB family protein</fullName>
    </submittedName>
</protein>
<gene>
    <name evidence="2" type="ORF">G2W53_003746</name>
</gene>
<comment type="caution">
    <text evidence="2">The sequence shown here is derived from an EMBL/GenBank/DDBJ whole genome shotgun (WGS) entry which is preliminary data.</text>
</comment>
<proteinExistence type="predicted"/>
<dbReference type="Proteomes" id="UP000634136">
    <property type="component" value="Unassembled WGS sequence"/>
</dbReference>